<dbReference type="SUPFAM" id="SSF111369">
    <property type="entry name" value="HlyD-like secretion proteins"/>
    <property type="match status" value="1"/>
</dbReference>
<dbReference type="GO" id="GO:0060003">
    <property type="term" value="P:copper ion export"/>
    <property type="evidence" value="ECO:0007669"/>
    <property type="project" value="TreeGrafter"/>
</dbReference>
<proteinExistence type="inferred from homology"/>
<comment type="similarity">
    <text evidence="1">Belongs to the membrane fusion protein (MFP) (TC 8.A.1) family.</text>
</comment>
<evidence type="ECO:0000259" key="4">
    <source>
        <dbReference type="Pfam" id="PF25954"/>
    </source>
</evidence>
<evidence type="ECO:0000313" key="5">
    <source>
        <dbReference type="EMBL" id="AOW21397.1"/>
    </source>
</evidence>
<keyword evidence="2" id="KW-0813">Transport</keyword>
<name>A0A1D8P9Z7_9FLAO</name>
<dbReference type="GO" id="GO:0022857">
    <property type="term" value="F:transmembrane transporter activity"/>
    <property type="evidence" value="ECO:0007669"/>
    <property type="project" value="InterPro"/>
</dbReference>
<dbReference type="EMBL" id="CP017478">
    <property type="protein sequence ID" value="AOW21397.1"/>
    <property type="molecule type" value="Genomic_DNA"/>
</dbReference>
<dbReference type="Gene3D" id="2.40.420.20">
    <property type="match status" value="1"/>
</dbReference>
<dbReference type="GO" id="GO:0015679">
    <property type="term" value="P:plasma membrane copper ion transport"/>
    <property type="evidence" value="ECO:0007669"/>
    <property type="project" value="TreeGrafter"/>
</dbReference>
<dbReference type="PROSITE" id="PS51257">
    <property type="entry name" value="PROKAR_LIPOPROTEIN"/>
    <property type="match status" value="1"/>
</dbReference>
<protein>
    <submittedName>
        <fullName evidence="5">Efflux transporter periplasmic adaptor subunit</fullName>
    </submittedName>
</protein>
<dbReference type="InterPro" id="IPR051909">
    <property type="entry name" value="MFP_Cation_Efflux"/>
</dbReference>
<evidence type="ECO:0000256" key="2">
    <source>
        <dbReference type="ARBA" id="ARBA00022448"/>
    </source>
</evidence>
<dbReference type="KEGG" id="lul:LPB138_12225"/>
<sequence length="375" mass="42318">MKHIYIILFSLVLVSCGKSEKNTESEVNLVSNDNIITVTQSQFESEKMELGTLTDQSFDEIVKANGFIDVPPQNKASISTFIGGFIKRTPLLIGDKVKKGQLVVTLENTEFIEIQQQYLEVAEQLNYLKSEFERQQTLYNEKITSQKNYLKAESTYKSSLAHYNGLRKKLKMMNLNPTSVEQGKISSTINIYAPISGFVTKVNVSNGSYVSPSEGIIEIVNTDHIHLELSVFEKDILKIKKDQTINFKIPEASDDVFKAEVHLVGTSIDEKNRTIKVHGHIQDDENTNFVTGMFVDANIITKSKNSLALPKNSITEIDGNYYTLVLNNQKENKYTFDKTKVEVGKQSEDYIEILNTIDLKDKKVLTIGGFMLMGE</sequence>
<dbReference type="GO" id="GO:0030313">
    <property type="term" value="C:cell envelope"/>
    <property type="evidence" value="ECO:0007669"/>
    <property type="project" value="TreeGrafter"/>
</dbReference>
<dbReference type="RefSeq" id="WP_070237557.1">
    <property type="nucleotide sequence ID" value="NZ_CP017478.1"/>
</dbReference>
<dbReference type="Proteomes" id="UP000176050">
    <property type="component" value="Chromosome"/>
</dbReference>
<dbReference type="GO" id="GO:0016020">
    <property type="term" value="C:membrane"/>
    <property type="evidence" value="ECO:0007669"/>
    <property type="project" value="InterPro"/>
</dbReference>
<dbReference type="NCBIfam" id="TIGR01730">
    <property type="entry name" value="RND_mfp"/>
    <property type="match status" value="1"/>
</dbReference>
<dbReference type="STRING" id="1850246.LPB138_12225"/>
<keyword evidence="6" id="KW-1185">Reference proteome</keyword>
<dbReference type="Pfam" id="PF25917">
    <property type="entry name" value="BSH_RND"/>
    <property type="match status" value="1"/>
</dbReference>
<dbReference type="Gene3D" id="1.10.287.470">
    <property type="entry name" value="Helix hairpin bin"/>
    <property type="match status" value="1"/>
</dbReference>
<dbReference type="InterPro" id="IPR058625">
    <property type="entry name" value="MdtA-like_BSH"/>
</dbReference>
<evidence type="ECO:0000256" key="1">
    <source>
        <dbReference type="ARBA" id="ARBA00009477"/>
    </source>
</evidence>
<reference evidence="5 6" key="1">
    <citation type="submission" date="2016-10" db="EMBL/GenBank/DDBJ databases">
        <title>Lutibacter sp. LPB0138, isolated from marine gastropod.</title>
        <authorList>
            <person name="Kim E."/>
            <person name="Yi H."/>
        </authorList>
    </citation>
    <scope>NUCLEOTIDE SEQUENCE [LARGE SCALE GENOMIC DNA]</scope>
    <source>
        <strain evidence="5 6">LPB0138</strain>
    </source>
</reference>
<dbReference type="PANTHER" id="PTHR30097">
    <property type="entry name" value="CATION EFFLUX SYSTEM PROTEIN CUSB"/>
    <property type="match status" value="1"/>
</dbReference>
<dbReference type="InterPro" id="IPR006143">
    <property type="entry name" value="RND_pump_MFP"/>
</dbReference>
<evidence type="ECO:0000313" key="6">
    <source>
        <dbReference type="Proteomes" id="UP000176050"/>
    </source>
</evidence>
<dbReference type="Pfam" id="PF25954">
    <property type="entry name" value="Beta-barrel_RND_2"/>
    <property type="match status" value="1"/>
</dbReference>
<dbReference type="OrthoDB" id="9814657at2"/>
<gene>
    <name evidence="5" type="ORF">LPB138_12225</name>
</gene>
<accession>A0A1D8P9Z7</accession>
<dbReference type="InterPro" id="IPR058792">
    <property type="entry name" value="Beta-barrel_RND_2"/>
</dbReference>
<feature type="domain" description="Multidrug resistance protein MdtA-like barrel-sandwich hybrid" evidence="3">
    <location>
        <begin position="74"/>
        <end position="213"/>
    </location>
</feature>
<organism evidence="5 6">
    <name type="scientific">Urechidicola croceus</name>
    <dbReference type="NCBI Taxonomy" id="1850246"/>
    <lineage>
        <taxon>Bacteria</taxon>
        <taxon>Pseudomonadati</taxon>
        <taxon>Bacteroidota</taxon>
        <taxon>Flavobacteriia</taxon>
        <taxon>Flavobacteriales</taxon>
        <taxon>Flavobacteriaceae</taxon>
        <taxon>Urechidicola</taxon>
    </lineage>
</organism>
<feature type="domain" description="CusB-like beta-barrel" evidence="4">
    <location>
        <begin position="227"/>
        <end position="301"/>
    </location>
</feature>
<dbReference type="Gene3D" id="2.40.50.100">
    <property type="match status" value="1"/>
</dbReference>
<dbReference type="AlphaFoldDB" id="A0A1D8P9Z7"/>
<evidence type="ECO:0000259" key="3">
    <source>
        <dbReference type="Pfam" id="PF25917"/>
    </source>
</evidence>
<dbReference type="Gene3D" id="2.40.30.170">
    <property type="match status" value="1"/>
</dbReference>
<dbReference type="PANTHER" id="PTHR30097:SF4">
    <property type="entry name" value="SLR6042 PROTEIN"/>
    <property type="match status" value="1"/>
</dbReference>